<dbReference type="Pfam" id="PF05235">
    <property type="entry name" value="CHAD"/>
    <property type="match status" value="1"/>
</dbReference>
<evidence type="ECO:0000256" key="1">
    <source>
        <dbReference type="SAM" id="MobiDB-lite"/>
    </source>
</evidence>
<keyword evidence="4" id="KW-1185">Reference proteome</keyword>
<dbReference type="InterPro" id="IPR038186">
    <property type="entry name" value="CHAD_dom_sf"/>
</dbReference>
<dbReference type="InterPro" id="IPR033469">
    <property type="entry name" value="CYTH-like_dom_sf"/>
</dbReference>
<accession>A0A1Y0EJR6</accession>
<dbReference type="Gene3D" id="1.40.20.10">
    <property type="entry name" value="CHAD domain"/>
    <property type="match status" value="1"/>
</dbReference>
<dbReference type="SUPFAM" id="SSF55154">
    <property type="entry name" value="CYTH-like phosphatases"/>
    <property type="match status" value="1"/>
</dbReference>
<dbReference type="AlphaFoldDB" id="A0A1Y0EJR6"/>
<dbReference type="OrthoDB" id="3034217at2"/>
<dbReference type="Proteomes" id="UP000196138">
    <property type="component" value="Chromosome"/>
</dbReference>
<feature type="region of interest" description="Disordered" evidence="1">
    <location>
        <begin position="173"/>
        <end position="198"/>
    </location>
</feature>
<dbReference type="InterPro" id="IPR023577">
    <property type="entry name" value="CYTH_domain"/>
</dbReference>
<dbReference type="RefSeq" id="WP_087276540.1">
    <property type="nucleotide sequence ID" value="NZ_CP021455.1"/>
</dbReference>
<protein>
    <recommendedName>
        <fullName evidence="2">CHAD domain-containing protein</fullName>
    </recommendedName>
</protein>
<evidence type="ECO:0000259" key="2">
    <source>
        <dbReference type="PROSITE" id="PS51708"/>
    </source>
</evidence>
<feature type="region of interest" description="Disordered" evidence="1">
    <location>
        <begin position="52"/>
        <end position="80"/>
    </location>
</feature>
<dbReference type="PANTHER" id="PTHR39569">
    <property type="entry name" value="INORGANIC TRIPHOSPHATASE"/>
    <property type="match status" value="1"/>
</dbReference>
<proteinExistence type="predicted"/>
<dbReference type="SMART" id="SM01118">
    <property type="entry name" value="CYTH"/>
    <property type="match status" value="1"/>
</dbReference>
<name>A0A1Y0EJR6_9BURK</name>
<gene>
    <name evidence="3" type="ORF">CCO03_01930</name>
</gene>
<reference evidence="3 4" key="1">
    <citation type="submission" date="2017-05" db="EMBL/GenBank/DDBJ databases">
        <authorList>
            <person name="Song R."/>
            <person name="Chenine A.L."/>
            <person name="Ruprecht R.M."/>
        </authorList>
    </citation>
    <scope>NUCLEOTIDE SEQUENCE [LARGE SCALE GENOMIC DNA]</scope>
    <source>
        <strain evidence="3 4">DSM 26136</strain>
    </source>
</reference>
<dbReference type="InterPro" id="IPR007899">
    <property type="entry name" value="CHAD_dom"/>
</dbReference>
<dbReference type="Gene3D" id="2.40.320.10">
    <property type="entry name" value="Hypothetical Protein Pfu-838710-001"/>
    <property type="match status" value="1"/>
</dbReference>
<evidence type="ECO:0000313" key="4">
    <source>
        <dbReference type="Proteomes" id="UP000196138"/>
    </source>
</evidence>
<feature type="region of interest" description="Disordered" evidence="1">
    <location>
        <begin position="423"/>
        <end position="450"/>
    </location>
</feature>
<dbReference type="PANTHER" id="PTHR39569:SF1">
    <property type="entry name" value="INORGANIC TRIPHOSPHATASE"/>
    <property type="match status" value="1"/>
</dbReference>
<evidence type="ECO:0000313" key="3">
    <source>
        <dbReference type="EMBL" id="ARU03609.1"/>
    </source>
</evidence>
<dbReference type="GO" id="GO:0046872">
    <property type="term" value="F:metal ion binding"/>
    <property type="evidence" value="ECO:0007669"/>
    <property type="project" value="TreeGrafter"/>
</dbReference>
<sequence>MEIEFKFCVPPDRLPALRQALATGSTRLRLQATYFDTPDARLAAAHAALRVRRETPVVSSSPPGRQGRSRRDRSTHDASAGHWIQTAKALAQGPLVRLEDNVDLGRAQGDAVPAPDWRRHADTPVGERLAHLLGEAPLQATYGTDITRLAHRLQQGDTVVELALDEGHIQAGAATGTRPAAPRGGQRRAAAAPAASAAGDPAGAAHTLAVQELEIELVSGNVADLAAVATHWVAAHGLWIDTRSKAERGEQLVRGSEPWPVVKASRLTAPAGAARRKGWQWQTLALANGLDHLLPNLQALAAGQGRVDHVHQARVALRRLRVVLREFGPLHAQGWDPDGAWTQALTTSFRELGEVRDRQVLQDLPEPLQHALAARGLPVPASAASPADAPALIAAARSGALQQVLVALLVRAAQAQPPAAPAAAKATGANDASGPADAAAAPATPDAKPLGHKASRLQLQARVQHLHQQLARAAKRWPTLDADARHAVRKRAKRLRYMLELAEPLLAPGDRSSATQRRYLRQLAEVQLALGAYTDALLAQHQADAQLASSATQVPPDTQAAYAAGYWLAVAQQRDAACQAPLKRLRKLKPF</sequence>
<dbReference type="SMART" id="SM00880">
    <property type="entry name" value="CHAD"/>
    <property type="match status" value="1"/>
</dbReference>
<dbReference type="PROSITE" id="PS51708">
    <property type="entry name" value="CHAD"/>
    <property type="match status" value="1"/>
</dbReference>
<dbReference type="KEGG" id="cser:CCO03_01930"/>
<dbReference type="EMBL" id="CP021455">
    <property type="protein sequence ID" value="ARU03609.1"/>
    <property type="molecule type" value="Genomic_DNA"/>
</dbReference>
<feature type="domain" description="CHAD" evidence="2">
    <location>
        <begin position="275"/>
        <end position="591"/>
    </location>
</feature>
<feature type="compositionally biased region" description="Low complexity" evidence="1">
    <location>
        <begin position="423"/>
        <end position="447"/>
    </location>
</feature>
<dbReference type="GO" id="GO:0050355">
    <property type="term" value="F:inorganic triphosphate phosphatase activity"/>
    <property type="evidence" value="ECO:0007669"/>
    <property type="project" value="InterPro"/>
</dbReference>
<dbReference type="Pfam" id="PF01928">
    <property type="entry name" value="CYTH"/>
    <property type="match status" value="1"/>
</dbReference>
<dbReference type="InterPro" id="IPR039013">
    <property type="entry name" value="YgiF"/>
</dbReference>
<organism evidence="3 4">
    <name type="scientific">Comamonas serinivorans</name>
    <dbReference type="NCBI Taxonomy" id="1082851"/>
    <lineage>
        <taxon>Bacteria</taxon>
        <taxon>Pseudomonadati</taxon>
        <taxon>Pseudomonadota</taxon>
        <taxon>Betaproteobacteria</taxon>
        <taxon>Burkholderiales</taxon>
        <taxon>Comamonadaceae</taxon>
        <taxon>Comamonas</taxon>
    </lineage>
</organism>